<evidence type="ECO:0000256" key="6">
    <source>
        <dbReference type="ARBA" id="ARBA00023125"/>
    </source>
</evidence>
<dbReference type="InterPro" id="IPR036590">
    <property type="entry name" value="SRAP-like"/>
</dbReference>
<dbReference type="GO" id="GO:0106300">
    <property type="term" value="P:protein-DNA covalent cross-linking repair"/>
    <property type="evidence" value="ECO:0007669"/>
    <property type="project" value="InterPro"/>
</dbReference>
<dbReference type="Proteomes" id="UP000442695">
    <property type="component" value="Unassembled WGS sequence"/>
</dbReference>
<evidence type="ECO:0000256" key="2">
    <source>
        <dbReference type="ARBA" id="ARBA00022670"/>
    </source>
</evidence>
<keyword evidence="2 8" id="KW-0645">Protease</keyword>
<keyword evidence="4 8" id="KW-0378">Hydrolase</keyword>
<reference evidence="10" key="2">
    <citation type="submission" date="2023-03" db="EMBL/GenBank/DDBJ databases">
        <title>Draft assemblies of triclosan tolerant bacteria isolated from returned activated sludge.</title>
        <authorList>
            <person name="Van Hamelsveld S."/>
        </authorList>
    </citation>
    <scope>NUCLEOTIDE SEQUENCE</scope>
    <source>
        <strain evidence="10">GW210012_S60</strain>
    </source>
</reference>
<accession>A0A1X0ZJ44</accession>
<comment type="caution">
    <text evidence="9">The sequence shown here is derived from an EMBL/GenBank/DDBJ whole genome shotgun (WGS) entry which is preliminary data.</text>
</comment>
<organism evidence="9 11">
    <name type="scientific">Pseudomonas putida</name>
    <name type="common">Arthrobacter siderocapsulatus</name>
    <dbReference type="NCBI Taxonomy" id="303"/>
    <lineage>
        <taxon>Bacteria</taxon>
        <taxon>Pseudomonadati</taxon>
        <taxon>Pseudomonadota</taxon>
        <taxon>Gammaproteobacteria</taxon>
        <taxon>Pseudomonadales</taxon>
        <taxon>Pseudomonadaceae</taxon>
        <taxon>Pseudomonas</taxon>
    </lineage>
</organism>
<reference evidence="9 11" key="1">
    <citation type="submission" date="2019-12" db="EMBL/GenBank/DDBJ databases">
        <authorList>
            <person name="Woiski C."/>
        </authorList>
    </citation>
    <scope>NUCLEOTIDE SEQUENCE [LARGE SCALE GENOMIC DNA]</scope>
    <source>
        <strain evidence="9 11">BOE100</strain>
    </source>
</reference>
<dbReference type="Pfam" id="PF02586">
    <property type="entry name" value="SRAP"/>
    <property type="match status" value="1"/>
</dbReference>
<evidence type="ECO:0000256" key="4">
    <source>
        <dbReference type="ARBA" id="ARBA00022801"/>
    </source>
</evidence>
<dbReference type="PANTHER" id="PTHR13604">
    <property type="entry name" value="DC12-RELATED"/>
    <property type="match status" value="1"/>
</dbReference>
<dbReference type="Gene3D" id="3.90.1680.10">
    <property type="entry name" value="SOS response associated peptidase-like"/>
    <property type="match status" value="1"/>
</dbReference>
<evidence type="ECO:0000313" key="11">
    <source>
        <dbReference type="Proteomes" id="UP000442695"/>
    </source>
</evidence>
<dbReference type="SUPFAM" id="SSF143081">
    <property type="entry name" value="BB1717-like"/>
    <property type="match status" value="1"/>
</dbReference>
<dbReference type="GO" id="GO:0008233">
    <property type="term" value="F:peptidase activity"/>
    <property type="evidence" value="ECO:0007669"/>
    <property type="project" value="UniProtKB-KW"/>
</dbReference>
<dbReference type="AlphaFoldDB" id="A0A1X0ZJ44"/>
<dbReference type="RefSeq" id="WP_061202539.1">
    <property type="nucleotide sequence ID" value="NZ_BQII01000001.1"/>
</dbReference>
<keyword evidence="5" id="KW-0190">Covalent protein-DNA linkage</keyword>
<dbReference type="PANTHER" id="PTHR13604:SF0">
    <property type="entry name" value="ABASIC SITE PROCESSING PROTEIN HMCES"/>
    <property type="match status" value="1"/>
</dbReference>
<keyword evidence="7" id="KW-0456">Lyase</keyword>
<dbReference type="InterPro" id="IPR003738">
    <property type="entry name" value="SRAP"/>
</dbReference>
<proteinExistence type="inferred from homology"/>
<protein>
    <recommendedName>
        <fullName evidence="8">Abasic site processing protein</fullName>
        <ecNumber evidence="8">3.4.-.-</ecNumber>
    </recommendedName>
</protein>
<dbReference type="GO" id="GO:0003697">
    <property type="term" value="F:single-stranded DNA binding"/>
    <property type="evidence" value="ECO:0007669"/>
    <property type="project" value="InterPro"/>
</dbReference>
<keyword evidence="3" id="KW-0227">DNA damage</keyword>
<evidence type="ECO:0000313" key="10">
    <source>
        <dbReference type="EMBL" id="MDF3871095.1"/>
    </source>
</evidence>
<evidence type="ECO:0000256" key="8">
    <source>
        <dbReference type="RuleBase" id="RU364100"/>
    </source>
</evidence>
<evidence type="ECO:0000313" key="9">
    <source>
        <dbReference type="EMBL" id="KAF0256066.1"/>
    </source>
</evidence>
<dbReference type="EC" id="3.4.-.-" evidence="8"/>
<keyword evidence="6" id="KW-0238">DNA-binding</keyword>
<dbReference type="GO" id="GO:0006508">
    <property type="term" value="P:proteolysis"/>
    <property type="evidence" value="ECO:0007669"/>
    <property type="project" value="UniProtKB-KW"/>
</dbReference>
<dbReference type="EMBL" id="WOWR01000003">
    <property type="protein sequence ID" value="KAF0256066.1"/>
    <property type="molecule type" value="Genomic_DNA"/>
</dbReference>
<sequence length="239" mass="26941">MCGRYSIYESMDHYLRQLSLDLVVINGYDHAPINRFNVAPSTRVEIIRPVDDGLSVDRVKWGWSPFWAKGKRPDPINARAETVLTGKFFKELWPGGRALAPANGWFEWIPDPADPKRKQPYYITSDNGAPLYFAALAEVHQNTEPDERDGFVIITAAADQGLIDIHDRKPLVLAPELAREWIDPTTSPQRAATIVEQGCMPAAQFRWYPVGKAVGNVRNEGESLITPMNNENHQGQLEF</sequence>
<dbReference type="Proteomes" id="UP001217741">
    <property type="component" value="Unassembled WGS sequence"/>
</dbReference>
<comment type="similarity">
    <text evidence="1 8">Belongs to the SOS response-associated peptidase family.</text>
</comment>
<dbReference type="GO" id="GO:0016829">
    <property type="term" value="F:lyase activity"/>
    <property type="evidence" value="ECO:0007669"/>
    <property type="project" value="UniProtKB-KW"/>
</dbReference>
<gene>
    <name evidence="9" type="ORF">GN299_03635</name>
    <name evidence="10" type="ORF">P3W50_11495</name>
</gene>
<evidence type="ECO:0000256" key="5">
    <source>
        <dbReference type="ARBA" id="ARBA00023124"/>
    </source>
</evidence>
<evidence type="ECO:0000256" key="3">
    <source>
        <dbReference type="ARBA" id="ARBA00022763"/>
    </source>
</evidence>
<evidence type="ECO:0000256" key="7">
    <source>
        <dbReference type="ARBA" id="ARBA00023239"/>
    </source>
</evidence>
<dbReference type="EMBL" id="JARJLO010000174">
    <property type="protein sequence ID" value="MDF3871095.1"/>
    <property type="molecule type" value="Genomic_DNA"/>
</dbReference>
<evidence type="ECO:0000256" key="1">
    <source>
        <dbReference type="ARBA" id="ARBA00008136"/>
    </source>
</evidence>
<name>A0A1X0ZJ44_PSEPU</name>